<evidence type="ECO:0000256" key="4">
    <source>
        <dbReference type="ARBA" id="ARBA00022989"/>
    </source>
</evidence>
<evidence type="ECO:0000256" key="10">
    <source>
        <dbReference type="SAM" id="Phobius"/>
    </source>
</evidence>
<feature type="transmembrane region" description="Helical" evidence="10">
    <location>
        <begin position="355"/>
        <end position="379"/>
    </location>
</feature>
<gene>
    <name evidence="11" type="ORF">ED312_10835</name>
</gene>
<keyword evidence="4 10" id="KW-1133">Transmembrane helix</keyword>
<dbReference type="InterPro" id="IPR050368">
    <property type="entry name" value="ClC-type_chloride_channel"/>
</dbReference>
<evidence type="ECO:0000313" key="12">
    <source>
        <dbReference type="Proteomes" id="UP000267469"/>
    </source>
</evidence>
<keyword evidence="8" id="KW-0868">Chloride</keyword>
<evidence type="ECO:0000256" key="7">
    <source>
        <dbReference type="ARBA" id="ARBA00023173"/>
    </source>
</evidence>
<dbReference type="PRINTS" id="PR00762">
    <property type="entry name" value="CLCHANNEL"/>
</dbReference>
<dbReference type="AlphaFoldDB" id="A0A3N0EGZ5"/>
<feature type="transmembrane region" description="Helical" evidence="10">
    <location>
        <begin position="144"/>
        <end position="168"/>
    </location>
</feature>
<comment type="caution">
    <text evidence="11">The sequence shown here is derived from an EMBL/GenBank/DDBJ whole genome shotgun (WGS) entry which is preliminary data.</text>
</comment>
<evidence type="ECO:0000313" key="11">
    <source>
        <dbReference type="EMBL" id="RNL87148.1"/>
    </source>
</evidence>
<proteinExistence type="predicted"/>
<evidence type="ECO:0000256" key="3">
    <source>
        <dbReference type="ARBA" id="ARBA00022692"/>
    </source>
</evidence>
<feature type="transmembrane region" description="Helical" evidence="10">
    <location>
        <begin position="253"/>
        <end position="273"/>
    </location>
</feature>
<dbReference type="SUPFAM" id="SSF81340">
    <property type="entry name" value="Clc chloride channel"/>
    <property type="match status" value="1"/>
</dbReference>
<sequence>MLSVKTKSLLFFLWNALLVAALAVVLASTLKHLTEIAEEFMLELAAVYTAGLFLFPLAGLILIYYLRKRVFKGKKNKGIKEIYNTLSYRKESLPWYKVPSHYINGFLTVISGGSTGIEVSTVVATAAIGANMQRVGKSAKKHRSALICAGVAAGIATLFSSPLAGGLFALEVIARKRDRLIWVAVGIGSAVAGGAMYLEGREYLFDAEVLFWKWQAVPYFIVVSLLGGICAVYFTKTVLFFKERLGSLENNCTRICIAALLLGGLLVMFPQLYGDSYHAVPEFLVMNPEMTGMSHTIPLLLLLIFLKPLAASLTLGGGGDGGVFAPSIVTGAFIGLFVALVGNRYFGTDLVPVNFALIGAATMLSAAIHAPLTALFLACSIVKGGYVLFGPMLVAVYLAKHTAQYLYGYTVYTYRKA</sequence>
<feature type="transmembrane region" description="Helical" evidence="10">
    <location>
        <begin position="218"/>
        <end position="241"/>
    </location>
</feature>
<comment type="subcellular location">
    <subcellularLocation>
        <location evidence="1">Membrane</location>
        <topology evidence="1">Multi-pass membrane protein</topology>
    </subcellularLocation>
</comment>
<feature type="transmembrane region" description="Helical" evidence="10">
    <location>
        <begin position="46"/>
        <end position="66"/>
    </location>
</feature>
<dbReference type="GO" id="GO:0034707">
    <property type="term" value="C:chloride channel complex"/>
    <property type="evidence" value="ECO:0007669"/>
    <property type="project" value="UniProtKB-KW"/>
</dbReference>
<dbReference type="Pfam" id="PF00654">
    <property type="entry name" value="Voltage_CLC"/>
    <property type="match status" value="1"/>
</dbReference>
<feature type="transmembrane region" description="Helical" evidence="10">
    <location>
        <begin position="180"/>
        <end position="198"/>
    </location>
</feature>
<keyword evidence="9" id="KW-0407">Ion channel</keyword>
<dbReference type="PANTHER" id="PTHR43427:SF6">
    <property type="entry name" value="CHLORIDE CHANNEL PROTEIN CLC-E"/>
    <property type="match status" value="1"/>
</dbReference>
<dbReference type="PANTHER" id="PTHR43427">
    <property type="entry name" value="CHLORIDE CHANNEL PROTEIN CLC-E"/>
    <property type="match status" value="1"/>
</dbReference>
<dbReference type="Proteomes" id="UP000267469">
    <property type="component" value="Unassembled WGS sequence"/>
</dbReference>
<feature type="transmembrane region" description="Helical" evidence="10">
    <location>
        <begin position="323"/>
        <end position="343"/>
    </location>
</feature>
<accession>A0A3N0EGZ5</accession>
<keyword evidence="3 10" id="KW-0812">Transmembrane</keyword>
<evidence type="ECO:0000256" key="1">
    <source>
        <dbReference type="ARBA" id="ARBA00004141"/>
    </source>
</evidence>
<name>A0A3N0EGZ5_SINP1</name>
<protein>
    <submittedName>
        <fullName evidence="11">Chloride channel protein</fullName>
    </submittedName>
</protein>
<keyword evidence="7" id="KW-0869">Chloride channel</keyword>
<evidence type="ECO:0000256" key="2">
    <source>
        <dbReference type="ARBA" id="ARBA00022448"/>
    </source>
</evidence>
<keyword evidence="2" id="KW-0813">Transport</keyword>
<evidence type="ECO:0000256" key="9">
    <source>
        <dbReference type="ARBA" id="ARBA00023303"/>
    </source>
</evidence>
<feature type="transmembrane region" description="Helical" evidence="10">
    <location>
        <begin position="386"/>
        <end position="407"/>
    </location>
</feature>
<feature type="transmembrane region" description="Helical" evidence="10">
    <location>
        <begin position="293"/>
        <end position="311"/>
    </location>
</feature>
<evidence type="ECO:0000256" key="8">
    <source>
        <dbReference type="ARBA" id="ARBA00023214"/>
    </source>
</evidence>
<dbReference type="InterPro" id="IPR001807">
    <property type="entry name" value="ClC"/>
</dbReference>
<keyword evidence="12" id="KW-1185">Reference proteome</keyword>
<keyword evidence="5" id="KW-0406">Ion transport</keyword>
<feature type="transmembrane region" description="Helical" evidence="10">
    <location>
        <begin position="106"/>
        <end position="132"/>
    </location>
</feature>
<evidence type="ECO:0000256" key="6">
    <source>
        <dbReference type="ARBA" id="ARBA00023136"/>
    </source>
</evidence>
<dbReference type="OrthoDB" id="9812438at2"/>
<evidence type="ECO:0000256" key="5">
    <source>
        <dbReference type="ARBA" id="ARBA00023065"/>
    </source>
</evidence>
<dbReference type="GO" id="GO:0005254">
    <property type="term" value="F:chloride channel activity"/>
    <property type="evidence" value="ECO:0007669"/>
    <property type="project" value="UniProtKB-KW"/>
</dbReference>
<dbReference type="InterPro" id="IPR014743">
    <property type="entry name" value="Cl-channel_core"/>
</dbReference>
<keyword evidence="6 10" id="KW-0472">Membrane</keyword>
<dbReference type="EMBL" id="RJTM01000073">
    <property type="protein sequence ID" value="RNL87148.1"/>
    <property type="molecule type" value="Genomic_DNA"/>
</dbReference>
<dbReference type="RefSeq" id="WP_123216036.1">
    <property type="nucleotide sequence ID" value="NZ_RJTM01000073.1"/>
</dbReference>
<dbReference type="CDD" id="cd00400">
    <property type="entry name" value="Voltage_gated_ClC"/>
    <property type="match status" value="1"/>
</dbReference>
<organism evidence="11 12">
    <name type="scientific">Sinomicrobium pectinilyticum</name>
    <dbReference type="NCBI Taxonomy" id="1084421"/>
    <lineage>
        <taxon>Bacteria</taxon>
        <taxon>Pseudomonadati</taxon>
        <taxon>Bacteroidota</taxon>
        <taxon>Flavobacteriia</taxon>
        <taxon>Flavobacteriales</taxon>
        <taxon>Flavobacteriaceae</taxon>
        <taxon>Sinomicrobium</taxon>
    </lineage>
</organism>
<dbReference type="Gene3D" id="1.10.3080.10">
    <property type="entry name" value="Clc chloride channel"/>
    <property type="match status" value="1"/>
</dbReference>
<reference evidence="11 12" key="1">
    <citation type="submission" date="2018-10" db="EMBL/GenBank/DDBJ databases">
        <title>Sinomicrobium pectinilyticum sp. nov., a pectinase-producing bacterium isolated from alkaline and saline soil, and emended description of the genus Sinomicrobium.</title>
        <authorList>
            <person name="Cheng B."/>
            <person name="Li C."/>
            <person name="Lai Q."/>
            <person name="Du M."/>
            <person name="Shao Z."/>
            <person name="Xu P."/>
            <person name="Yang C."/>
        </authorList>
    </citation>
    <scope>NUCLEOTIDE SEQUENCE [LARGE SCALE GENOMIC DNA]</scope>
    <source>
        <strain evidence="11 12">5DNS001</strain>
    </source>
</reference>